<name>A0A6A7C4E9_9PEZI</name>
<dbReference type="PRINTS" id="PR00405">
    <property type="entry name" value="REVINTRACTNG"/>
</dbReference>
<dbReference type="SMART" id="SM00105">
    <property type="entry name" value="ArfGap"/>
    <property type="match status" value="1"/>
</dbReference>
<evidence type="ECO:0000259" key="7">
    <source>
        <dbReference type="PROSITE" id="PS50115"/>
    </source>
</evidence>
<gene>
    <name evidence="8" type="ORF">K470DRAFT_255967</name>
</gene>
<evidence type="ECO:0000256" key="2">
    <source>
        <dbReference type="ARBA" id="ARBA00022723"/>
    </source>
</evidence>
<dbReference type="PANTHER" id="PTHR46395:SF1">
    <property type="entry name" value="ADP-RIBOSYLATION FACTOR GTPASE-ACTIVATING PROTEIN 1"/>
    <property type="match status" value="1"/>
</dbReference>
<dbReference type="GO" id="GO:0008270">
    <property type="term" value="F:zinc ion binding"/>
    <property type="evidence" value="ECO:0007669"/>
    <property type="project" value="UniProtKB-KW"/>
</dbReference>
<dbReference type="GO" id="GO:0032012">
    <property type="term" value="P:regulation of ARF protein signal transduction"/>
    <property type="evidence" value="ECO:0007669"/>
    <property type="project" value="TreeGrafter"/>
</dbReference>
<keyword evidence="9" id="KW-1185">Reference proteome</keyword>
<evidence type="ECO:0000256" key="5">
    <source>
        <dbReference type="PROSITE-ProRule" id="PRU00288"/>
    </source>
</evidence>
<protein>
    <submittedName>
        <fullName evidence="8">ArfGap-domain-containing protein</fullName>
    </submittedName>
</protein>
<feature type="region of interest" description="Disordered" evidence="6">
    <location>
        <begin position="126"/>
        <end position="209"/>
    </location>
</feature>
<dbReference type="InterPro" id="IPR037278">
    <property type="entry name" value="ARFGAP/RecO"/>
</dbReference>
<keyword evidence="3 5" id="KW-0863">Zinc-finger</keyword>
<keyword evidence="2" id="KW-0479">Metal-binding</keyword>
<accession>A0A6A7C4E9</accession>
<evidence type="ECO:0000256" key="3">
    <source>
        <dbReference type="ARBA" id="ARBA00022771"/>
    </source>
</evidence>
<dbReference type="SUPFAM" id="SSF57863">
    <property type="entry name" value="ArfGap/RecO-like zinc finger"/>
    <property type="match status" value="1"/>
</dbReference>
<keyword evidence="1" id="KW-0343">GTPase activation</keyword>
<evidence type="ECO:0000256" key="4">
    <source>
        <dbReference type="ARBA" id="ARBA00022833"/>
    </source>
</evidence>
<feature type="compositionally biased region" description="Basic and acidic residues" evidence="6">
    <location>
        <begin position="353"/>
        <end position="363"/>
    </location>
</feature>
<reference evidence="8" key="1">
    <citation type="journal article" date="2020" name="Stud. Mycol.">
        <title>101 Dothideomycetes genomes: a test case for predicting lifestyles and emergence of pathogens.</title>
        <authorList>
            <person name="Haridas S."/>
            <person name="Albert R."/>
            <person name="Binder M."/>
            <person name="Bloem J."/>
            <person name="Labutti K."/>
            <person name="Salamov A."/>
            <person name="Andreopoulos B."/>
            <person name="Baker S."/>
            <person name="Barry K."/>
            <person name="Bills G."/>
            <person name="Bluhm B."/>
            <person name="Cannon C."/>
            <person name="Castanera R."/>
            <person name="Culley D."/>
            <person name="Daum C."/>
            <person name="Ezra D."/>
            <person name="Gonzalez J."/>
            <person name="Henrissat B."/>
            <person name="Kuo A."/>
            <person name="Liang C."/>
            <person name="Lipzen A."/>
            <person name="Lutzoni F."/>
            <person name="Magnuson J."/>
            <person name="Mondo S."/>
            <person name="Nolan M."/>
            <person name="Ohm R."/>
            <person name="Pangilinan J."/>
            <person name="Park H.-J."/>
            <person name="Ramirez L."/>
            <person name="Alfaro M."/>
            <person name="Sun H."/>
            <person name="Tritt A."/>
            <person name="Yoshinaga Y."/>
            <person name="Zwiers L.-H."/>
            <person name="Turgeon B."/>
            <person name="Goodwin S."/>
            <person name="Spatafora J."/>
            <person name="Crous P."/>
            <person name="Grigoriev I."/>
        </authorList>
    </citation>
    <scope>NUCLEOTIDE SEQUENCE</scope>
    <source>
        <strain evidence="8">CBS 480.64</strain>
    </source>
</reference>
<dbReference type="GO" id="GO:0000139">
    <property type="term" value="C:Golgi membrane"/>
    <property type="evidence" value="ECO:0007669"/>
    <property type="project" value="TreeGrafter"/>
</dbReference>
<dbReference type="GO" id="GO:0030100">
    <property type="term" value="P:regulation of endocytosis"/>
    <property type="evidence" value="ECO:0007669"/>
    <property type="project" value="TreeGrafter"/>
</dbReference>
<dbReference type="Proteomes" id="UP000799421">
    <property type="component" value="Unassembled WGS sequence"/>
</dbReference>
<dbReference type="CDD" id="cd08830">
    <property type="entry name" value="ArfGap_ArfGap1"/>
    <property type="match status" value="1"/>
</dbReference>
<dbReference type="AlphaFoldDB" id="A0A6A7C4E9"/>
<proteinExistence type="predicted"/>
<dbReference type="EMBL" id="MU005966">
    <property type="protein sequence ID" value="KAF2862330.1"/>
    <property type="molecule type" value="Genomic_DNA"/>
</dbReference>
<dbReference type="OrthoDB" id="983479at2759"/>
<evidence type="ECO:0000313" key="9">
    <source>
        <dbReference type="Proteomes" id="UP000799421"/>
    </source>
</evidence>
<evidence type="ECO:0000256" key="6">
    <source>
        <dbReference type="SAM" id="MobiDB-lite"/>
    </source>
</evidence>
<dbReference type="Pfam" id="PF01412">
    <property type="entry name" value="ArfGap"/>
    <property type="match status" value="1"/>
</dbReference>
<evidence type="ECO:0000256" key="1">
    <source>
        <dbReference type="ARBA" id="ARBA00022468"/>
    </source>
</evidence>
<feature type="compositionally biased region" description="Polar residues" evidence="6">
    <location>
        <begin position="154"/>
        <end position="164"/>
    </location>
</feature>
<feature type="region of interest" description="Disordered" evidence="6">
    <location>
        <begin position="323"/>
        <end position="363"/>
    </location>
</feature>
<sequence>MSKLWEIDPETRSKLLAIQKTNGNNKCVDCGAPSPQWISPKFGIFFCLACSGIHRGLGVHVSFVRSATMDALKTGEVKRMELGGNEAWKMFFNEHSTNSLIGREFDSCTIAERYDSEAGEEWKERLTAKVEGTDYVPGPRKPRPQKKAEPEPSASAQDSGMSQKAKNEAYFAKMGSENASRPDHLPPSQGGKYSGFGSAPPVHSSSASMDFQSDPVAALTKGFGWLSSAVTKQAATVNKAIIQPGVKSIQDGELAAQAQRWGTTLGSQAQKGVRGLGEQFHKFVDPDDSNQSRMEPERKEFWDNFGQAPTGPPKEKKAFWDEFAAAGEARHKSSSSKSTNIGTGTVKPGSSSGKKEDGEWGDW</sequence>
<dbReference type="InterPro" id="IPR001164">
    <property type="entry name" value="ArfGAP_dom"/>
</dbReference>
<dbReference type="PANTHER" id="PTHR46395">
    <property type="entry name" value="ADP-RIBOSYLATION FACTOR GTPASE-ACTIVATING PROTEIN 1"/>
    <property type="match status" value="1"/>
</dbReference>
<feature type="domain" description="Arf-GAP" evidence="7">
    <location>
        <begin position="12"/>
        <end position="135"/>
    </location>
</feature>
<dbReference type="FunFam" id="1.10.220.150:FF:000014">
    <property type="entry name" value="ADP-ribosylation factor GTPase-activating protein"/>
    <property type="match status" value="1"/>
</dbReference>
<dbReference type="Gene3D" id="1.10.220.150">
    <property type="entry name" value="Arf GTPase activating protein"/>
    <property type="match status" value="1"/>
</dbReference>
<evidence type="ECO:0000313" key="8">
    <source>
        <dbReference type="EMBL" id="KAF2862330.1"/>
    </source>
</evidence>
<dbReference type="InterPro" id="IPR038508">
    <property type="entry name" value="ArfGAP_dom_sf"/>
</dbReference>
<keyword evidence="4" id="KW-0862">Zinc</keyword>
<dbReference type="PROSITE" id="PS50115">
    <property type="entry name" value="ARFGAP"/>
    <property type="match status" value="1"/>
</dbReference>
<organism evidence="8 9">
    <name type="scientific">Piedraia hortae CBS 480.64</name>
    <dbReference type="NCBI Taxonomy" id="1314780"/>
    <lineage>
        <taxon>Eukaryota</taxon>
        <taxon>Fungi</taxon>
        <taxon>Dikarya</taxon>
        <taxon>Ascomycota</taxon>
        <taxon>Pezizomycotina</taxon>
        <taxon>Dothideomycetes</taxon>
        <taxon>Dothideomycetidae</taxon>
        <taxon>Capnodiales</taxon>
        <taxon>Piedraiaceae</taxon>
        <taxon>Piedraia</taxon>
    </lineage>
</organism>
<dbReference type="GO" id="GO:0005096">
    <property type="term" value="F:GTPase activator activity"/>
    <property type="evidence" value="ECO:0007669"/>
    <property type="project" value="UniProtKB-KW"/>
</dbReference>
<feature type="compositionally biased region" description="Polar residues" evidence="6">
    <location>
        <begin position="335"/>
        <end position="352"/>
    </location>
</feature>